<feature type="domain" description="Sugar phosphate transporter" evidence="2">
    <location>
        <begin position="22"/>
        <end position="130"/>
    </location>
</feature>
<feature type="transmembrane region" description="Helical" evidence="1">
    <location>
        <begin position="85"/>
        <end position="102"/>
    </location>
</feature>
<reference evidence="3" key="1">
    <citation type="submission" date="2021-02" db="EMBL/GenBank/DDBJ databases">
        <authorList>
            <person name="Nowell W R."/>
        </authorList>
    </citation>
    <scope>NUCLEOTIDE SEQUENCE</scope>
</reference>
<evidence type="ECO:0000313" key="4">
    <source>
        <dbReference type="Proteomes" id="UP000663845"/>
    </source>
</evidence>
<gene>
    <name evidence="3" type="ORF">JYZ213_LOCUS31713</name>
</gene>
<evidence type="ECO:0000256" key="1">
    <source>
        <dbReference type="SAM" id="Phobius"/>
    </source>
</evidence>
<dbReference type="EMBL" id="CAJNOG010000544">
    <property type="protein sequence ID" value="CAF1289920.1"/>
    <property type="molecule type" value="Genomic_DNA"/>
</dbReference>
<dbReference type="InterPro" id="IPR004853">
    <property type="entry name" value="Sugar_P_trans_dom"/>
</dbReference>
<keyword evidence="1" id="KW-1133">Transmembrane helix</keyword>
<comment type="caution">
    <text evidence="3">The sequence shown here is derived from an EMBL/GenBank/DDBJ whole genome shotgun (WGS) entry which is preliminary data.</text>
</comment>
<feature type="transmembrane region" description="Helical" evidence="1">
    <location>
        <begin position="51"/>
        <end position="73"/>
    </location>
</feature>
<name>A0A815CYB4_9BILA</name>
<dbReference type="AlphaFoldDB" id="A0A815CYB4"/>
<dbReference type="Pfam" id="PF03151">
    <property type="entry name" value="TPT"/>
    <property type="match status" value="1"/>
</dbReference>
<dbReference type="Proteomes" id="UP000663845">
    <property type="component" value="Unassembled WGS sequence"/>
</dbReference>
<accession>A0A815CYB4</accession>
<protein>
    <recommendedName>
        <fullName evidence="2">Sugar phosphate transporter domain-containing protein</fullName>
    </recommendedName>
</protein>
<sequence length="130" mass="14914">MNNKMNVRMMTSKDSLIFEGCQIVFLCFVWYGVSAAGNVIVKELLNDFPFPLTVTLVQLFSVWILSIPLLHFWKVPAPEYLYQNRIYYLKVIIPLAIGKFLAQLSSHVSLWKVPVSYAHTVKATMPLFTV</sequence>
<proteinExistence type="predicted"/>
<organism evidence="3 4">
    <name type="scientific">Adineta steineri</name>
    <dbReference type="NCBI Taxonomy" id="433720"/>
    <lineage>
        <taxon>Eukaryota</taxon>
        <taxon>Metazoa</taxon>
        <taxon>Spiralia</taxon>
        <taxon>Gnathifera</taxon>
        <taxon>Rotifera</taxon>
        <taxon>Eurotatoria</taxon>
        <taxon>Bdelloidea</taxon>
        <taxon>Adinetida</taxon>
        <taxon>Adinetidae</taxon>
        <taxon>Adineta</taxon>
    </lineage>
</organism>
<keyword evidence="1" id="KW-0472">Membrane</keyword>
<evidence type="ECO:0000259" key="2">
    <source>
        <dbReference type="Pfam" id="PF03151"/>
    </source>
</evidence>
<keyword evidence="1" id="KW-0812">Transmembrane</keyword>
<evidence type="ECO:0000313" key="3">
    <source>
        <dbReference type="EMBL" id="CAF1289920.1"/>
    </source>
</evidence>